<dbReference type="InterPro" id="IPR005119">
    <property type="entry name" value="LysR_subst-bd"/>
</dbReference>
<dbReference type="InterPro" id="IPR000847">
    <property type="entry name" value="LysR_HTH_N"/>
</dbReference>
<dbReference type="Gene3D" id="1.10.10.10">
    <property type="entry name" value="Winged helix-like DNA-binding domain superfamily/Winged helix DNA-binding domain"/>
    <property type="match status" value="1"/>
</dbReference>
<name>A0A9X2KFE1_9HYPH</name>
<reference evidence="6" key="1">
    <citation type="submission" date="2022-03" db="EMBL/GenBank/DDBJ databases">
        <title>Aurantimonas Liuensis sp. Nov., isolated from the hadal seawater of the Mariana Trench.</title>
        <authorList>
            <person name="Liu R."/>
        </authorList>
    </citation>
    <scope>NUCLEOTIDE SEQUENCE</scope>
    <source>
        <strain evidence="6">LRZ36</strain>
    </source>
</reference>
<sequence length="311" mass="34059">MANLDDLFYFDAVVRHGGFAAAGRALGIPKSKLSRRVAGLEERLDVRLLERSARRFALTAVGEAFHVHCRAAIEEAEAAEEMAVKLNAEPRGLVRIGCPPGFGEHALAKILPAFFAAHPKVRIEVLVSMKPVDLIAERVDVVIRANLAYDHDQDLIARKLGPVGIILVASPAFLERHGNVERPEDLSRLPTVSYPKTSDQDLWILYDEAETPTRIRHTSQVIADDFAVLRAAALEGIGVAMLPQAVCLDALATGRLLRVLPAYRAGESMMHVLFGSRRGMLPAVRVLVTHLIAELPALMRTPREPAQMPTT</sequence>
<evidence type="ECO:0000256" key="2">
    <source>
        <dbReference type="ARBA" id="ARBA00023015"/>
    </source>
</evidence>
<dbReference type="AlphaFoldDB" id="A0A9X2KFE1"/>
<comment type="caution">
    <text evidence="6">The sequence shown here is derived from an EMBL/GenBank/DDBJ whole genome shotgun (WGS) entry which is preliminary data.</text>
</comment>
<evidence type="ECO:0000259" key="5">
    <source>
        <dbReference type="PROSITE" id="PS50931"/>
    </source>
</evidence>
<evidence type="ECO:0000256" key="4">
    <source>
        <dbReference type="ARBA" id="ARBA00023163"/>
    </source>
</evidence>
<dbReference type="Gene3D" id="3.40.190.290">
    <property type="match status" value="1"/>
</dbReference>
<dbReference type="InterPro" id="IPR058163">
    <property type="entry name" value="LysR-type_TF_proteobact-type"/>
</dbReference>
<dbReference type="SUPFAM" id="SSF46785">
    <property type="entry name" value="Winged helix' DNA-binding domain"/>
    <property type="match status" value="1"/>
</dbReference>
<dbReference type="InterPro" id="IPR036390">
    <property type="entry name" value="WH_DNA-bd_sf"/>
</dbReference>
<feature type="domain" description="HTH lysR-type" evidence="5">
    <location>
        <begin position="1"/>
        <end position="59"/>
    </location>
</feature>
<dbReference type="GO" id="GO:0003700">
    <property type="term" value="F:DNA-binding transcription factor activity"/>
    <property type="evidence" value="ECO:0007669"/>
    <property type="project" value="InterPro"/>
</dbReference>
<keyword evidence="7" id="KW-1185">Reference proteome</keyword>
<dbReference type="PANTHER" id="PTHR30537:SF31">
    <property type="entry name" value="TRANSCRIPTIONAL REGULATOR, LYSR FAMILY"/>
    <property type="match status" value="1"/>
</dbReference>
<dbReference type="GO" id="GO:0043565">
    <property type="term" value="F:sequence-specific DNA binding"/>
    <property type="evidence" value="ECO:0007669"/>
    <property type="project" value="TreeGrafter"/>
</dbReference>
<dbReference type="RefSeq" id="WP_253964505.1">
    <property type="nucleotide sequence ID" value="NZ_JALHBS010000062.1"/>
</dbReference>
<keyword evidence="4" id="KW-0804">Transcription</keyword>
<evidence type="ECO:0000313" key="6">
    <source>
        <dbReference type="EMBL" id="MCP3055659.1"/>
    </source>
</evidence>
<evidence type="ECO:0000256" key="3">
    <source>
        <dbReference type="ARBA" id="ARBA00023125"/>
    </source>
</evidence>
<dbReference type="Pfam" id="PF00126">
    <property type="entry name" value="HTH_1"/>
    <property type="match status" value="1"/>
</dbReference>
<dbReference type="PROSITE" id="PS50931">
    <property type="entry name" value="HTH_LYSR"/>
    <property type="match status" value="1"/>
</dbReference>
<dbReference type="EMBL" id="JALHBS010000062">
    <property type="protein sequence ID" value="MCP3055659.1"/>
    <property type="molecule type" value="Genomic_DNA"/>
</dbReference>
<dbReference type="GO" id="GO:0006351">
    <property type="term" value="P:DNA-templated transcription"/>
    <property type="evidence" value="ECO:0007669"/>
    <property type="project" value="TreeGrafter"/>
</dbReference>
<dbReference type="Pfam" id="PF03466">
    <property type="entry name" value="LysR_substrate"/>
    <property type="match status" value="1"/>
</dbReference>
<protein>
    <submittedName>
        <fullName evidence="6">LysR substrate-binding domain-containing protein</fullName>
    </submittedName>
</protein>
<dbReference type="Proteomes" id="UP001155220">
    <property type="component" value="Unassembled WGS sequence"/>
</dbReference>
<dbReference type="PANTHER" id="PTHR30537">
    <property type="entry name" value="HTH-TYPE TRANSCRIPTIONAL REGULATOR"/>
    <property type="match status" value="1"/>
</dbReference>
<organism evidence="6 7">
    <name type="scientific">Aurantimonas marianensis</name>
    <dbReference type="NCBI Taxonomy" id="2920428"/>
    <lineage>
        <taxon>Bacteria</taxon>
        <taxon>Pseudomonadati</taxon>
        <taxon>Pseudomonadota</taxon>
        <taxon>Alphaproteobacteria</taxon>
        <taxon>Hyphomicrobiales</taxon>
        <taxon>Aurantimonadaceae</taxon>
        <taxon>Aurantimonas</taxon>
    </lineage>
</organism>
<accession>A0A9X2KFE1</accession>
<keyword evidence="2" id="KW-0805">Transcription regulation</keyword>
<comment type="similarity">
    <text evidence="1">Belongs to the LysR transcriptional regulatory family.</text>
</comment>
<dbReference type="InterPro" id="IPR036388">
    <property type="entry name" value="WH-like_DNA-bd_sf"/>
</dbReference>
<keyword evidence="3" id="KW-0238">DNA-binding</keyword>
<proteinExistence type="inferred from homology"/>
<dbReference type="SUPFAM" id="SSF53850">
    <property type="entry name" value="Periplasmic binding protein-like II"/>
    <property type="match status" value="1"/>
</dbReference>
<evidence type="ECO:0000256" key="1">
    <source>
        <dbReference type="ARBA" id="ARBA00009437"/>
    </source>
</evidence>
<evidence type="ECO:0000313" key="7">
    <source>
        <dbReference type="Proteomes" id="UP001155220"/>
    </source>
</evidence>
<gene>
    <name evidence="6" type="ORF">MJ956_10960</name>
</gene>
<dbReference type="FunFam" id="1.10.10.10:FF:000001">
    <property type="entry name" value="LysR family transcriptional regulator"/>
    <property type="match status" value="1"/>
</dbReference>